<dbReference type="Gene3D" id="3.30.300.210">
    <property type="entry name" value="Nutrient germinant receptor protein C, domain 3"/>
    <property type="match status" value="1"/>
</dbReference>
<feature type="domain" description="Spore germination GerAC-like C-terminal" evidence="8">
    <location>
        <begin position="195"/>
        <end position="346"/>
    </location>
</feature>
<evidence type="ECO:0000256" key="5">
    <source>
        <dbReference type="ARBA" id="ARBA00023136"/>
    </source>
</evidence>
<evidence type="ECO:0000256" key="4">
    <source>
        <dbReference type="ARBA" id="ARBA00022729"/>
    </source>
</evidence>
<evidence type="ECO:0000256" key="6">
    <source>
        <dbReference type="ARBA" id="ARBA00023139"/>
    </source>
</evidence>
<dbReference type="Pfam" id="PF05504">
    <property type="entry name" value="Spore_GerAC"/>
    <property type="match status" value="1"/>
</dbReference>
<feature type="domain" description="Spore germination protein N-terminal" evidence="9">
    <location>
        <begin position="22"/>
        <end position="185"/>
    </location>
</feature>
<dbReference type="InterPro" id="IPR008844">
    <property type="entry name" value="Spore_GerAC-like"/>
</dbReference>
<dbReference type="PANTHER" id="PTHR35789:SF1">
    <property type="entry name" value="SPORE GERMINATION PROTEIN B3"/>
    <property type="match status" value="1"/>
</dbReference>
<keyword evidence="4" id="KW-0732">Signal</keyword>
<comment type="caution">
    <text evidence="10">The sequence shown here is derived from an EMBL/GenBank/DDBJ whole genome shotgun (WGS) entry which is preliminary data.</text>
</comment>
<name>A0ABU1NRT1_9BACL</name>
<keyword evidence="5" id="KW-0472">Membrane</keyword>
<evidence type="ECO:0000259" key="8">
    <source>
        <dbReference type="Pfam" id="PF05504"/>
    </source>
</evidence>
<keyword evidence="7" id="KW-0449">Lipoprotein</keyword>
<dbReference type="InterPro" id="IPR046953">
    <property type="entry name" value="Spore_GerAC-like_C"/>
</dbReference>
<dbReference type="PROSITE" id="PS51257">
    <property type="entry name" value="PROKAR_LIPOPROTEIN"/>
    <property type="match status" value="1"/>
</dbReference>
<gene>
    <name evidence="10" type="ORF">J2736_000790</name>
</gene>
<sequence>MKTMLKWILATLMLFILTGCWDNKDINHRSLPIAMGVSYNQGNYTVFLDIPKVSATDTIQIVSDSGDSINEIIDRISMNMESEIDLLHLKIIIVDKEFARHGLNDGVASLIRSRHVSPKTLFVICDESPEQFFRKMDRNSNDGTMIYDFFQKNCGLSPEIAYTQTWKIFRSIHSFTNDVVIPVIKSGKTTVIESSGSAIMKNGKMVGRLNNEETLLMNVFNGNKTQGKIEVTGKATVQIVGNTLVHRSSIVNNQPLLKSNLHLKVVLLDTKGKPTLESIKSDLNTEVLARFEQLFEKIKQGGADVLGAGQHFRNDLTRSQLEVWRTTYFTNLNIDLKVSTTIRNTGNLKAS</sequence>
<dbReference type="InterPro" id="IPR057336">
    <property type="entry name" value="GerAC_N"/>
</dbReference>
<keyword evidence="6" id="KW-0564">Palmitate</keyword>
<dbReference type="InterPro" id="IPR038501">
    <property type="entry name" value="Spore_GerAC_C_sf"/>
</dbReference>
<evidence type="ECO:0000313" key="11">
    <source>
        <dbReference type="Proteomes" id="UP001267290"/>
    </source>
</evidence>
<dbReference type="NCBIfam" id="TIGR02887">
    <property type="entry name" value="spore_ger_x_C"/>
    <property type="match status" value="1"/>
</dbReference>
<evidence type="ECO:0000256" key="2">
    <source>
        <dbReference type="ARBA" id="ARBA00007886"/>
    </source>
</evidence>
<protein>
    <submittedName>
        <fullName evidence="10">Ger(X)C family germination protein</fullName>
    </submittedName>
</protein>
<dbReference type="Pfam" id="PF25198">
    <property type="entry name" value="Spore_GerAC_N"/>
    <property type="match status" value="1"/>
</dbReference>
<accession>A0ABU1NRT1</accession>
<evidence type="ECO:0000256" key="3">
    <source>
        <dbReference type="ARBA" id="ARBA00022544"/>
    </source>
</evidence>
<proteinExistence type="inferred from homology"/>
<reference evidence="10 11" key="1">
    <citation type="submission" date="2023-07" db="EMBL/GenBank/DDBJ databases">
        <title>Sorghum-associated microbial communities from plants grown in Nebraska, USA.</title>
        <authorList>
            <person name="Schachtman D."/>
        </authorList>
    </citation>
    <scope>NUCLEOTIDE SEQUENCE [LARGE SCALE GENOMIC DNA]</scope>
    <source>
        <strain evidence="10 11">CC258</strain>
    </source>
</reference>
<dbReference type="PANTHER" id="PTHR35789">
    <property type="entry name" value="SPORE GERMINATION PROTEIN B3"/>
    <property type="match status" value="1"/>
</dbReference>
<evidence type="ECO:0000256" key="1">
    <source>
        <dbReference type="ARBA" id="ARBA00004635"/>
    </source>
</evidence>
<dbReference type="Proteomes" id="UP001267290">
    <property type="component" value="Unassembled WGS sequence"/>
</dbReference>
<organism evidence="10 11">
    <name type="scientific">Paenibacillus qinlingensis</name>
    <dbReference type="NCBI Taxonomy" id="1837343"/>
    <lineage>
        <taxon>Bacteria</taxon>
        <taxon>Bacillati</taxon>
        <taxon>Bacillota</taxon>
        <taxon>Bacilli</taxon>
        <taxon>Bacillales</taxon>
        <taxon>Paenibacillaceae</taxon>
        <taxon>Paenibacillus</taxon>
    </lineage>
</organism>
<keyword evidence="3" id="KW-0309">Germination</keyword>
<comment type="similarity">
    <text evidence="2">Belongs to the GerABKC lipoprotein family.</text>
</comment>
<evidence type="ECO:0000259" key="9">
    <source>
        <dbReference type="Pfam" id="PF25198"/>
    </source>
</evidence>
<dbReference type="EMBL" id="JAVDSB010000001">
    <property type="protein sequence ID" value="MDR6549607.1"/>
    <property type="molecule type" value="Genomic_DNA"/>
</dbReference>
<keyword evidence="11" id="KW-1185">Reference proteome</keyword>
<comment type="subcellular location">
    <subcellularLocation>
        <location evidence="1">Membrane</location>
        <topology evidence="1">Lipid-anchor</topology>
    </subcellularLocation>
</comment>
<evidence type="ECO:0000256" key="7">
    <source>
        <dbReference type="ARBA" id="ARBA00023288"/>
    </source>
</evidence>
<evidence type="ECO:0000313" key="10">
    <source>
        <dbReference type="EMBL" id="MDR6549607.1"/>
    </source>
</evidence>